<proteinExistence type="predicted"/>
<dbReference type="AlphaFoldDB" id="A0A328E1H2"/>
<name>A0A328E1H2_9ASTE</name>
<reference evidence="2 3" key="1">
    <citation type="submission" date="2018-06" db="EMBL/GenBank/DDBJ databases">
        <title>The Genome of Cuscuta australis (Dodder) Provides Insight into the Evolution of Plant Parasitism.</title>
        <authorList>
            <person name="Liu H."/>
        </authorList>
    </citation>
    <scope>NUCLEOTIDE SEQUENCE [LARGE SCALE GENOMIC DNA]</scope>
    <source>
        <strain evidence="3">cv. Yunnan</strain>
        <tissue evidence="2">Vines</tissue>
    </source>
</reference>
<gene>
    <name evidence="2" type="ORF">DM860_015775</name>
</gene>
<keyword evidence="3" id="KW-1185">Reference proteome</keyword>
<evidence type="ECO:0000256" key="1">
    <source>
        <dbReference type="SAM" id="MobiDB-lite"/>
    </source>
</evidence>
<evidence type="ECO:0000313" key="3">
    <source>
        <dbReference type="Proteomes" id="UP000249390"/>
    </source>
</evidence>
<organism evidence="2 3">
    <name type="scientific">Cuscuta australis</name>
    <dbReference type="NCBI Taxonomy" id="267555"/>
    <lineage>
        <taxon>Eukaryota</taxon>
        <taxon>Viridiplantae</taxon>
        <taxon>Streptophyta</taxon>
        <taxon>Embryophyta</taxon>
        <taxon>Tracheophyta</taxon>
        <taxon>Spermatophyta</taxon>
        <taxon>Magnoliopsida</taxon>
        <taxon>eudicotyledons</taxon>
        <taxon>Gunneridae</taxon>
        <taxon>Pentapetalae</taxon>
        <taxon>asterids</taxon>
        <taxon>lamiids</taxon>
        <taxon>Solanales</taxon>
        <taxon>Convolvulaceae</taxon>
        <taxon>Cuscuteae</taxon>
        <taxon>Cuscuta</taxon>
        <taxon>Cuscuta subgen. Grammica</taxon>
        <taxon>Cuscuta sect. Cleistogrammica</taxon>
    </lineage>
</organism>
<protein>
    <submittedName>
        <fullName evidence="2">Uncharacterized protein</fullName>
    </submittedName>
</protein>
<comment type="caution">
    <text evidence="2">The sequence shown here is derived from an EMBL/GenBank/DDBJ whole genome shotgun (WGS) entry which is preliminary data.</text>
</comment>
<feature type="compositionally biased region" description="Basic and acidic residues" evidence="1">
    <location>
        <begin position="109"/>
        <end position="129"/>
    </location>
</feature>
<feature type="region of interest" description="Disordered" evidence="1">
    <location>
        <begin position="65"/>
        <end position="147"/>
    </location>
</feature>
<sequence length="210" mass="23169">MNGGSRASQVVDLIDLEQNGFDNIMANELESGIPKMVHHVLLPPREEIVNDDDIIASLHQLIDQMAPDEPCPSGDHNAHPPPPNPHRHPPDPGAIPGRGVRRNGFLVGDTKRPRSRDLRRGAEMRKAGLDDEESGANENAHKDEQEPLFSKEIVDGSGQRSRVFQGFGGVRRRALRGFLISSVIHAPLLMQFHGDSLPFLLCLFSFTSDI</sequence>
<dbReference type="EMBL" id="NQVE01000056">
    <property type="protein sequence ID" value="RAL50628.1"/>
    <property type="molecule type" value="Genomic_DNA"/>
</dbReference>
<evidence type="ECO:0000313" key="2">
    <source>
        <dbReference type="EMBL" id="RAL50628.1"/>
    </source>
</evidence>
<accession>A0A328E1H2</accession>
<dbReference type="Proteomes" id="UP000249390">
    <property type="component" value="Unassembled WGS sequence"/>
</dbReference>